<feature type="compositionally biased region" description="Polar residues" evidence="1">
    <location>
        <begin position="1"/>
        <end position="13"/>
    </location>
</feature>
<evidence type="ECO:0000256" key="2">
    <source>
        <dbReference type="SAM" id="Phobius"/>
    </source>
</evidence>
<keyword evidence="2" id="KW-0472">Membrane</keyword>
<dbReference type="EMBL" id="JAUSUG010000016">
    <property type="protein sequence ID" value="MDQ0256370.1"/>
    <property type="molecule type" value="Genomic_DNA"/>
</dbReference>
<feature type="transmembrane region" description="Helical" evidence="2">
    <location>
        <begin position="33"/>
        <end position="52"/>
    </location>
</feature>
<protein>
    <submittedName>
        <fullName evidence="3">Uncharacterized protein</fullName>
    </submittedName>
</protein>
<keyword evidence="2" id="KW-1133">Transmembrane helix</keyword>
<dbReference type="Proteomes" id="UP001230005">
    <property type="component" value="Unassembled WGS sequence"/>
</dbReference>
<name>A0ABT9ZZH4_9BACI</name>
<reference evidence="3 4" key="1">
    <citation type="submission" date="2023-07" db="EMBL/GenBank/DDBJ databases">
        <title>Genomic Encyclopedia of Type Strains, Phase IV (KMG-IV): sequencing the most valuable type-strain genomes for metagenomic binning, comparative biology and taxonomic classification.</title>
        <authorList>
            <person name="Goeker M."/>
        </authorList>
    </citation>
    <scope>NUCLEOTIDE SEQUENCE [LARGE SCALE GENOMIC DNA]</scope>
    <source>
        <strain evidence="3 4">DSM 9768</strain>
    </source>
</reference>
<evidence type="ECO:0000256" key="1">
    <source>
        <dbReference type="SAM" id="MobiDB-lite"/>
    </source>
</evidence>
<dbReference type="RefSeq" id="WP_307328391.1">
    <property type="nucleotide sequence ID" value="NZ_JAUSUG010000016.1"/>
</dbReference>
<proteinExistence type="predicted"/>
<feature type="region of interest" description="Disordered" evidence="1">
    <location>
        <begin position="1"/>
        <end position="21"/>
    </location>
</feature>
<organism evidence="3 4">
    <name type="scientific">Evansella vedderi</name>
    <dbReference type="NCBI Taxonomy" id="38282"/>
    <lineage>
        <taxon>Bacteria</taxon>
        <taxon>Bacillati</taxon>
        <taxon>Bacillota</taxon>
        <taxon>Bacilli</taxon>
        <taxon>Bacillales</taxon>
        <taxon>Bacillaceae</taxon>
        <taxon>Evansella</taxon>
    </lineage>
</organism>
<accession>A0ABT9ZZH4</accession>
<comment type="caution">
    <text evidence="3">The sequence shown here is derived from an EMBL/GenBank/DDBJ whole genome shotgun (WGS) entry which is preliminary data.</text>
</comment>
<evidence type="ECO:0000313" key="4">
    <source>
        <dbReference type="Proteomes" id="UP001230005"/>
    </source>
</evidence>
<sequence>MTKKPNSNSQNEIVNKERKIEEQPPGIPSWVKVSAFIAVIVVLLIVMIMLITGGEHGPGRHLPGGNSNVQIEQHEMGIHPNDRIWY</sequence>
<keyword evidence="2" id="KW-0812">Transmembrane</keyword>
<keyword evidence="4" id="KW-1185">Reference proteome</keyword>
<gene>
    <name evidence="3" type="ORF">J2S74_003790</name>
</gene>
<evidence type="ECO:0000313" key="3">
    <source>
        <dbReference type="EMBL" id="MDQ0256370.1"/>
    </source>
</evidence>